<keyword evidence="2" id="KW-1185">Reference proteome</keyword>
<evidence type="ECO:0000313" key="2">
    <source>
        <dbReference type="Proteomes" id="UP000824469"/>
    </source>
</evidence>
<name>A0AA38BXP4_TAXCH</name>
<accession>A0AA38BXP4</accession>
<sequence length="73" mass="8513">CQKVKAEHQHPTSLLLPYAMPEWKWDTISMDFIIGLLMSRYHHDALMVMIDKLKKVAHFSLVKTTYIANAVAW</sequence>
<comment type="caution">
    <text evidence="1">The sequence shown here is derived from an EMBL/GenBank/DDBJ whole genome shotgun (WGS) entry which is preliminary data.</text>
</comment>
<organism evidence="1 2">
    <name type="scientific">Taxus chinensis</name>
    <name type="common">Chinese yew</name>
    <name type="synonym">Taxus wallichiana var. chinensis</name>
    <dbReference type="NCBI Taxonomy" id="29808"/>
    <lineage>
        <taxon>Eukaryota</taxon>
        <taxon>Viridiplantae</taxon>
        <taxon>Streptophyta</taxon>
        <taxon>Embryophyta</taxon>
        <taxon>Tracheophyta</taxon>
        <taxon>Spermatophyta</taxon>
        <taxon>Pinopsida</taxon>
        <taxon>Pinidae</taxon>
        <taxon>Conifers II</taxon>
        <taxon>Cupressales</taxon>
        <taxon>Taxaceae</taxon>
        <taxon>Taxus</taxon>
    </lineage>
</organism>
<evidence type="ECO:0000313" key="1">
    <source>
        <dbReference type="EMBL" id="KAH9289276.1"/>
    </source>
</evidence>
<feature type="non-terminal residue" evidence="1">
    <location>
        <position position="73"/>
    </location>
</feature>
<dbReference type="EMBL" id="JAHRHJ020003813">
    <property type="protein sequence ID" value="KAH9289276.1"/>
    <property type="molecule type" value="Genomic_DNA"/>
</dbReference>
<dbReference type="PANTHER" id="PTHR45835:SF99">
    <property type="entry name" value="CHROMO DOMAIN-CONTAINING PROTEIN-RELATED"/>
    <property type="match status" value="1"/>
</dbReference>
<protein>
    <submittedName>
        <fullName evidence="1">Uncharacterized protein</fullName>
    </submittedName>
</protein>
<dbReference type="Proteomes" id="UP000824469">
    <property type="component" value="Unassembled WGS sequence"/>
</dbReference>
<dbReference type="PANTHER" id="PTHR45835">
    <property type="entry name" value="YALI0A06105P"/>
    <property type="match status" value="1"/>
</dbReference>
<reference evidence="1 2" key="1">
    <citation type="journal article" date="2021" name="Nat. Plants">
        <title>The Taxus genome provides insights into paclitaxel biosynthesis.</title>
        <authorList>
            <person name="Xiong X."/>
            <person name="Gou J."/>
            <person name="Liao Q."/>
            <person name="Li Y."/>
            <person name="Zhou Q."/>
            <person name="Bi G."/>
            <person name="Li C."/>
            <person name="Du R."/>
            <person name="Wang X."/>
            <person name="Sun T."/>
            <person name="Guo L."/>
            <person name="Liang H."/>
            <person name="Lu P."/>
            <person name="Wu Y."/>
            <person name="Zhang Z."/>
            <person name="Ro D.K."/>
            <person name="Shang Y."/>
            <person name="Huang S."/>
            <person name="Yan J."/>
        </authorList>
    </citation>
    <scope>NUCLEOTIDE SEQUENCE [LARGE SCALE GENOMIC DNA]</scope>
    <source>
        <strain evidence="1">Ta-2019</strain>
    </source>
</reference>
<feature type="non-terminal residue" evidence="1">
    <location>
        <position position="1"/>
    </location>
</feature>
<dbReference type="AlphaFoldDB" id="A0AA38BXP4"/>
<gene>
    <name evidence="1" type="ORF">KI387_033393</name>
</gene>
<proteinExistence type="predicted"/>